<name>A0AAU8IHF1_9BACL</name>
<dbReference type="InterPro" id="IPR003607">
    <property type="entry name" value="HD/PDEase_dom"/>
</dbReference>
<dbReference type="InterPro" id="IPR037522">
    <property type="entry name" value="HD_GYP_dom"/>
</dbReference>
<sequence length="361" mass="40221">MLVKTDKCRPGDVLRRDVFSKSDKPLIKAGTVLKDIHFAVLHAFLIDRIDVRPAGKKKNTDQTSGQNARLAADAPSSAKTANSLLDAVFAQAVSSYRFFFKQWQSGEPVNIGLFRKDMMPLLKRSLADPVWFAGFLLHLTSLRSFEARCVAMGLVSGFLGKKAGLDPGNVYQMGLAGMLADCGMAKLPPSLVRRANDVPGQAHALYERHVLDSYNMLKGVPTLRESLILAVIQHHEREDGSGYPLHLRGERINIYGKILAVCDSFISEKDKAGAAGWPVRHLDHLARCAYGRLSGYVFAKFCYAVMTLFIGMNARLSNHQHGEITFVPDHQPTRPMIRLDNQMIFSLSDHREITIEQIDFK</sequence>
<dbReference type="PROSITE" id="PS51832">
    <property type="entry name" value="HD_GYP"/>
    <property type="match status" value="1"/>
</dbReference>
<gene>
    <name evidence="2" type="ORF">ABNN70_03875</name>
</gene>
<proteinExistence type="predicted"/>
<evidence type="ECO:0000313" key="2">
    <source>
        <dbReference type="EMBL" id="XCJ17641.1"/>
    </source>
</evidence>
<evidence type="ECO:0000259" key="1">
    <source>
        <dbReference type="PROSITE" id="PS51832"/>
    </source>
</evidence>
<dbReference type="CDD" id="cd00077">
    <property type="entry name" value="HDc"/>
    <property type="match status" value="1"/>
</dbReference>
<dbReference type="EMBL" id="CP159510">
    <property type="protein sequence ID" value="XCJ17641.1"/>
    <property type="molecule type" value="Genomic_DNA"/>
</dbReference>
<dbReference type="PANTHER" id="PTHR43155:SF2">
    <property type="entry name" value="CYCLIC DI-GMP PHOSPHODIESTERASE PA4108"/>
    <property type="match status" value="1"/>
</dbReference>
<dbReference type="PANTHER" id="PTHR43155">
    <property type="entry name" value="CYCLIC DI-GMP PHOSPHODIESTERASE PA4108-RELATED"/>
    <property type="match status" value="1"/>
</dbReference>
<dbReference type="SUPFAM" id="SSF109604">
    <property type="entry name" value="HD-domain/PDEase-like"/>
    <property type="match status" value="1"/>
</dbReference>
<dbReference type="Gene3D" id="1.10.3210.10">
    <property type="entry name" value="Hypothetical protein af1432"/>
    <property type="match status" value="1"/>
</dbReference>
<organism evidence="2">
    <name type="scientific">Sporolactobacillus sp. Y61</name>
    <dbReference type="NCBI Taxonomy" id="3160863"/>
    <lineage>
        <taxon>Bacteria</taxon>
        <taxon>Bacillati</taxon>
        <taxon>Bacillota</taxon>
        <taxon>Bacilli</taxon>
        <taxon>Bacillales</taxon>
        <taxon>Sporolactobacillaceae</taxon>
        <taxon>Sporolactobacillus</taxon>
    </lineage>
</organism>
<dbReference type="AlphaFoldDB" id="A0AAU8IHF1"/>
<accession>A0AAU8IHF1</accession>
<dbReference type="Pfam" id="PF13487">
    <property type="entry name" value="HD_5"/>
    <property type="match status" value="1"/>
</dbReference>
<feature type="domain" description="HD-GYP" evidence="1">
    <location>
        <begin position="123"/>
        <end position="318"/>
    </location>
</feature>
<reference evidence="2" key="1">
    <citation type="submission" date="2024-06" db="EMBL/GenBank/DDBJ databases">
        <authorList>
            <person name="Fan A."/>
            <person name="Zhang F.Y."/>
            <person name="Zhang L."/>
        </authorList>
    </citation>
    <scope>NUCLEOTIDE SEQUENCE</scope>
    <source>
        <strain evidence="2">Y61</strain>
    </source>
</reference>
<dbReference type="RefSeq" id="WP_353948797.1">
    <property type="nucleotide sequence ID" value="NZ_CP159510.1"/>
</dbReference>
<protein>
    <submittedName>
        <fullName evidence="2">HD domain-containing phosphohydrolase</fullName>
    </submittedName>
</protein>